<accession>A0A9W4XR74</accession>
<dbReference type="Gene3D" id="6.10.140.2220">
    <property type="match status" value="1"/>
</dbReference>
<comment type="caution">
    <text evidence="7">The sequence shown here is derived from an EMBL/GenBank/DDBJ whole genome shotgun (WGS) entry which is preliminary data.</text>
</comment>
<dbReference type="GO" id="GO:0008270">
    <property type="term" value="F:zinc ion binding"/>
    <property type="evidence" value="ECO:0007669"/>
    <property type="project" value="UniProtKB-KW"/>
</dbReference>
<gene>
    <name evidence="7" type="ORF">PDIGIT_LOCUS14480</name>
</gene>
<organism evidence="7 8">
    <name type="scientific">Periconia digitata</name>
    <dbReference type="NCBI Taxonomy" id="1303443"/>
    <lineage>
        <taxon>Eukaryota</taxon>
        <taxon>Fungi</taxon>
        <taxon>Dikarya</taxon>
        <taxon>Ascomycota</taxon>
        <taxon>Pezizomycotina</taxon>
        <taxon>Dothideomycetes</taxon>
        <taxon>Pleosporomycetidae</taxon>
        <taxon>Pleosporales</taxon>
        <taxon>Massarineae</taxon>
        <taxon>Periconiaceae</taxon>
        <taxon>Periconia</taxon>
    </lineage>
</organism>
<keyword evidence="1" id="KW-0479">Metal-binding</keyword>
<dbReference type="SUPFAM" id="SSF144232">
    <property type="entry name" value="HIT/MYND zinc finger-like"/>
    <property type="match status" value="1"/>
</dbReference>
<keyword evidence="3" id="KW-0862">Zinc</keyword>
<feature type="compositionally biased region" description="Low complexity" evidence="5">
    <location>
        <begin position="164"/>
        <end position="179"/>
    </location>
</feature>
<dbReference type="InterPro" id="IPR002893">
    <property type="entry name" value="Znf_MYND"/>
</dbReference>
<feature type="region of interest" description="Disordered" evidence="5">
    <location>
        <begin position="122"/>
        <end position="179"/>
    </location>
</feature>
<dbReference type="EMBL" id="CAOQHR010000011">
    <property type="protein sequence ID" value="CAI6341284.1"/>
    <property type="molecule type" value="Genomic_DNA"/>
</dbReference>
<keyword evidence="8" id="KW-1185">Reference proteome</keyword>
<evidence type="ECO:0000259" key="6">
    <source>
        <dbReference type="PROSITE" id="PS50865"/>
    </source>
</evidence>
<protein>
    <recommendedName>
        <fullName evidence="6">MYND-type domain-containing protein</fullName>
    </recommendedName>
</protein>
<feature type="domain" description="MYND-type" evidence="6">
    <location>
        <begin position="252"/>
        <end position="296"/>
    </location>
</feature>
<evidence type="ECO:0000256" key="2">
    <source>
        <dbReference type="ARBA" id="ARBA00022771"/>
    </source>
</evidence>
<dbReference type="AlphaFoldDB" id="A0A9W4XR74"/>
<evidence type="ECO:0000256" key="5">
    <source>
        <dbReference type="SAM" id="MobiDB-lite"/>
    </source>
</evidence>
<evidence type="ECO:0000256" key="3">
    <source>
        <dbReference type="ARBA" id="ARBA00022833"/>
    </source>
</evidence>
<feature type="compositionally biased region" description="Acidic residues" evidence="5">
    <location>
        <begin position="44"/>
        <end position="53"/>
    </location>
</feature>
<feature type="compositionally biased region" description="Polar residues" evidence="5">
    <location>
        <begin position="30"/>
        <end position="41"/>
    </location>
</feature>
<dbReference type="OrthoDB" id="432970at2759"/>
<dbReference type="PROSITE" id="PS01360">
    <property type="entry name" value="ZF_MYND_1"/>
    <property type="match status" value="1"/>
</dbReference>
<evidence type="ECO:0000313" key="8">
    <source>
        <dbReference type="Proteomes" id="UP001152607"/>
    </source>
</evidence>
<dbReference type="Proteomes" id="UP001152607">
    <property type="component" value="Unassembled WGS sequence"/>
</dbReference>
<feature type="compositionally biased region" description="Low complexity" evidence="5">
    <location>
        <begin position="125"/>
        <end position="144"/>
    </location>
</feature>
<evidence type="ECO:0000313" key="7">
    <source>
        <dbReference type="EMBL" id="CAI6341284.1"/>
    </source>
</evidence>
<dbReference type="PROSITE" id="PS50865">
    <property type="entry name" value="ZF_MYND_2"/>
    <property type="match status" value="1"/>
</dbReference>
<dbReference type="Pfam" id="PF01753">
    <property type="entry name" value="zf-MYND"/>
    <property type="match status" value="1"/>
</dbReference>
<evidence type="ECO:0000256" key="1">
    <source>
        <dbReference type="ARBA" id="ARBA00022723"/>
    </source>
</evidence>
<keyword evidence="2 4" id="KW-0863">Zinc-finger</keyword>
<proteinExistence type="predicted"/>
<sequence>MPHLKPLPDFRIPTSPSTQPSLDGKPLSILDTSEPSNTPPSSGDVDDNDDEDGLTPAIGIATILYNWHPNALAAFLDVETWVSMTWLLETPTHALEIGRIRNQVSFGVLDGSGEKWMEMYTFDISPPSSSSSSQTQQHPTNQSQNEEKGGGRGGGQWTPNPRESILPPTSLSTPSTPSVSPSLITTQSLAFLATHLASTPWLPLKKSTHKLAVEYAFFSTASSSESDLAVDDGDGIPMSPHWLYAGIDLSKCTVCAKSGGGGEGEAEVKRCGRCGTAAYCCGECQRRDWAVHKFVCTAGLEGRGTMLRLGEKGGLVGWAGRAGEGNEG</sequence>
<name>A0A9W4XR74_9PLEO</name>
<reference evidence="7" key="1">
    <citation type="submission" date="2023-01" db="EMBL/GenBank/DDBJ databases">
        <authorList>
            <person name="Van Ghelder C."/>
            <person name="Rancurel C."/>
        </authorList>
    </citation>
    <scope>NUCLEOTIDE SEQUENCE</scope>
    <source>
        <strain evidence="7">CNCM I-4278</strain>
    </source>
</reference>
<feature type="region of interest" description="Disordered" evidence="5">
    <location>
        <begin position="1"/>
        <end position="53"/>
    </location>
</feature>
<evidence type="ECO:0000256" key="4">
    <source>
        <dbReference type="PROSITE-ProRule" id="PRU00134"/>
    </source>
</evidence>